<dbReference type="SMR" id="A0A445C1A5"/>
<evidence type="ECO:0008006" key="4">
    <source>
        <dbReference type="Google" id="ProtNLM"/>
    </source>
</evidence>
<dbReference type="InterPro" id="IPR011989">
    <property type="entry name" value="ARM-like"/>
</dbReference>
<dbReference type="OrthoDB" id="7537227at2759"/>
<gene>
    <name evidence="2" type="ORF">Ahy_A08g040985</name>
</gene>
<dbReference type="PANTHER" id="PTHR23315:SF254">
    <property type="entry name" value="KINESIN-ASSOCIATED PROTEIN"/>
    <property type="match status" value="1"/>
</dbReference>
<proteinExistence type="predicted"/>
<dbReference type="AlphaFoldDB" id="A0A445C1A5"/>
<dbReference type="Gramene" id="arahy.Tifrunner.gnm2.ann2.Ah08g331100.1">
    <property type="protein sequence ID" value="arahy.Tifrunner.gnm2.ann2.Ah08g331100.1-CDS-1"/>
    <property type="gene ID" value="arahy.Tifrunner.gnm2.ann2.Ah08g331100"/>
</dbReference>
<keyword evidence="3" id="KW-1185">Reference proteome</keyword>
<sequence>MSVTSSSSSQVYDTIIECISEAQSNSIEAQEKALQTLASITKVNPKNRNFLAQIDGAITTLATLTNSPSPIIQTLSLLTLFNLSLNPNLKPSLADMQTIHHLNSRITSSLSSSPPDSCKLASSLICSLAMHDKNKAKFGVAGTVQLLVKAIKDCPRDFHHHLLSSLAELVQFHGNCTVAVRSGAVPALLGVVKETSDEDLASTSLVILGLLARFEEGLNGLKKSKEIVSDMLFVLKGRSMLSKEGAVDILLRLLDDDCEGCVSEILLLPEFAMAVADLSVRGSGRVRGKAELLMKKMAEVTLISDVEQWI</sequence>
<protein>
    <recommendedName>
        <fullName evidence="4">U-box domain-containing protein</fullName>
    </recommendedName>
</protein>
<accession>A0A445C1A5</accession>
<dbReference type="EMBL" id="SDMP01000008">
    <property type="protein sequence ID" value="RYR44693.1"/>
    <property type="molecule type" value="Genomic_DNA"/>
</dbReference>
<evidence type="ECO:0000313" key="2">
    <source>
        <dbReference type="EMBL" id="RYR44693.1"/>
    </source>
</evidence>
<dbReference type="Gene3D" id="1.25.10.10">
    <property type="entry name" value="Leucine-rich Repeat Variant"/>
    <property type="match status" value="1"/>
</dbReference>
<reference evidence="2 3" key="1">
    <citation type="submission" date="2019-01" db="EMBL/GenBank/DDBJ databases">
        <title>Sequencing of cultivated peanut Arachis hypogaea provides insights into genome evolution and oil improvement.</title>
        <authorList>
            <person name="Chen X."/>
        </authorList>
    </citation>
    <scope>NUCLEOTIDE SEQUENCE [LARGE SCALE GENOMIC DNA]</scope>
    <source>
        <strain evidence="3">cv. Fuhuasheng</strain>
        <tissue evidence="2">Leaves</tissue>
    </source>
</reference>
<evidence type="ECO:0000256" key="1">
    <source>
        <dbReference type="ARBA" id="ARBA00022786"/>
    </source>
</evidence>
<comment type="caution">
    <text evidence="2">The sequence shown here is derived from an EMBL/GenBank/DDBJ whole genome shotgun (WGS) entry which is preliminary data.</text>
</comment>
<dbReference type="Proteomes" id="UP000289738">
    <property type="component" value="Chromosome A08"/>
</dbReference>
<dbReference type="SUPFAM" id="SSF48371">
    <property type="entry name" value="ARM repeat"/>
    <property type="match status" value="1"/>
</dbReference>
<keyword evidence="1" id="KW-0833">Ubl conjugation pathway</keyword>
<dbReference type="InterPro" id="IPR016024">
    <property type="entry name" value="ARM-type_fold"/>
</dbReference>
<dbReference type="PANTHER" id="PTHR23315">
    <property type="entry name" value="U BOX DOMAIN-CONTAINING"/>
    <property type="match status" value="1"/>
</dbReference>
<name>A0A445C1A5_ARAHY</name>
<dbReference type="STRING" id="3818.A0A445C1A5"/>
<evidence type="ECO:0000313" key="3">
    <source>
        <dbReference type="Proteomes" id="UP000289738"/>
    </source>
</evidence>
<organism evidence="2 3">
    <name type="scientific">Arachis hypogaea</name>
    <name type="common">Peanut</name>
    <dbReference type="NCBI Taxonomy" id="3818"/>
    <lineage>
        <taxon>Eukaryota</taxon>
        <taxon>Viridiplantae</taxon>
        <taxon>Streptophyta</taxon>
        <taxon>Embryophyta</taxon>
        <taxon>Tracheophyta</taxon>
        <taxon>Spermatophyta</taxon>
        <taxon>Magnoliopsida</taxon>
        <taxon>eudicotyledons</taxon>
        <taxon>Gunneridae</taxon>
        <taxon>Pentapetalae</taxon>
        <taxon>rosids</taxon>
        <taxon>fabids</taxon>
        <taxon>Fabales</taxon>
        <taxon>Fabaceae</taxon>
        <taxon>Papilionoideae</taxon>
        <taxon>50 kb inversion clade</taxon>
        <taxon>dalbergioids sensu lato</taxon>
        <taxon>Dalbergieae</taxon>
        <taxon>Pterocarpus clade</taxon>
        <taxon>Arachis</taxon>
    </lineage>
</organism>